<dbReference type="Pfam" id="PF00211">
    <property type="entry name" value="Guanylate_cyc"/>
    <property type="match status" value="1"/>
</dbReference>
<dbReference type="InterPro" id="IPR011990">
    <property type="entry name" value="TPR-like_helical_dom_sf"/>
</dbReference>
<dbReference type="SUPFAM" id="SSF55073">
    <property type="entry name" value="Nucleotide cyclase"/>
    <property type="match status" value="1"/>
</dbReference>
<keyword evidence="1" id="KW-1133">Transmembrane helix</keyword>
<organism evidence="3 4">
    <name type="scientific">Sulfitobacter sediminis</name>
    <dbReference type="NCBI Taxonomy" id="3234186"/>
    <lineage>
        <taxon>Bacteria</taxon>
        <taxon>Pseudomonadati</taxon>
        <taxon>Pseudomonadota</taxon>
        <taxon>Alphaproteobacteria</taxon>
        <taxon>Rhodobacterales</taxon>
        <taxon>Roseobacteraceae</taxon>
        <taxon>Sulfitobacter</taxon>
    </lineage>
</organism>
<dbReference type="Gene3D" id="3.40.50.10070">
    <property type="entry name" value="TolB, N-terminal domain"/>
    <property type="match status" value="1"/>
</dbReference>
<dbReference type="SUPFAM" id="SSF48452">
    <property type="entry name" value="TPR-like"/>
    <property type="match status" value="1"/>
</dbReference>
<gene>
    <name evidence="3" type="ORF">AB2B41_22620</name>
</gene>
<evidence type="ECO:0000313" key="3">
    <source>
        <dbReference type="EMBL" id="MEW9922403.1"/>
    </source>
</evidence>
<keyword evidence="1" id="KW-0472">Membrane</keyword>
<feature type="domain" description="Guanylate cyclase" evidence="2">
    <location>
        <begin position="7"/>
        <end position="122"/>
    </location>
</feature>
<accession>A0ABV3RTR6</accession>
<dbReference type="CDD" id="cd07302">
    <property type="entry name" value="CHD"/>
    <property type="match status" value="1"/>
</dbReference>
<reference evidence="3 4" key="1">
    <citation type="submission" date="2024-07" db="EMBL/GenBank/DDBJ databases">
        <title>Marimonas sp.nov., isolated from tidal-flat sediment.</title>
        <authorList>
            <person name="Jayan J.N."/>
            <person name="Lee S.S."/>
        </authorList>
    </citation>
    <scope>NUCLEOTIDE SEQUENCE [LARGE SCALE GENOMIC DNA]</scope>
    <source>
        <strain evidence="3 4">MJW-29</strain>
    </source>
</reference>
<dbReference type="SMART" id="SM00044">
    <property type="entry name" value="CYCc"/>
    <property type="match status" value="1"/>
</dbReference>
<dbReference type="Gene3D" id="1.25.40.10">
    <property type="entry name" value="Tetratricopeptide repeat domain"/>
    <property type="match status" value="1"/>
</dbReference>
<dbReference type="InterPro" id="IPR050697">
    <property type="entry name" value="Adenylyl/Guanylyl_Cyclase_3/4"/>
</dbReference>
<dbReference type="InterPro" id="IPR001054">
    <property type="entry name" value="A/G_cyclase"/>
</dbReference>
<dbReference type="PROSITE" id="PS50125">
    <property type="entry name" value="GUANYLATE_CYCLASE_2"/>
    <property type="match status" value="1"/>
</dbReference>
<dbReference type="InterPro" id="IPR029787">
    <property type="entry name" value="Nucleotide_cyclase"/>
</dbReference>
<proteinExistence type="predicted"/>
<evidence type="ECO:0000313" key="4">
    <source>
        <dbReference type="Proteomes" id="UP001556098"/>
    </source>
</evidence>
<dbReference type="PANTHER" id="PTHR43081">
    <property type="entry name" value="ADENYLATE CYCLASE, TERMINAL-DIFFERENTIATION SPECIFIC-RELATED"/>
    <property type="match status" value="1"/>
</dbReference>
<dbReference type="PANTHER" id="PTHR43081:SF19">
    <property type="entry name" value="PH-SENSITIVE ADENYLATE CYCLASE RV1264"/>
    <property type="match status" value="1"/>
</dbReference>
<keyword evidence="1" id="KW-0812">Transmembrane</keyword>
<dbReference type="RefSeq" id="WP_367880093.1">
    <property type="nucleotide sequence ID" value="NZ_JBFNXX010000054.1"/>
</dbReference>
<dbReference type="EMBL" id="JBFNXX010000054">
    <property type="protein sequence ID" value="MEW9922403.1"/>
    <property type="molecule type" value="Genomic_DNA"/>
</dbReference>
<protein>
    <submittedName>
        <fullName evidence="3">Adenylate/guanylate cyclase domain-containing protein</fullName>
    </submittedName>
</protein>
<dbReference type="Proteomes" id="UP001556098">
    <property type="component" value="Unassembled WGS sequence"/>
</dbReference>
<evidence type="ECO:0000256" key="1">
    <source>
        <dbReference type="SAM" id="Phobius"/>
    </source>
</evidence>
<keyword evidence="4" id="KW-1185">Reference proteome</keyword>
<name>A0ABV3RTR6_9RHOB</name>
<feature type="transmembrane region" description="Helical" evidence="1">
    <location>
        <begin position="188"/>
        <end position="208"/>
    </location>
</feature>
<comment type="caution">
    <text evidence="3">The sequence shown here is derived from an EMBL/GenBank/DDBJ whole genome shotgun (WGS) entry which is preliminary data.</text>
</comment>
<sequence>MERRLTTILAADIVGFSRLVGADEENTLRLRRAHLQDIIHPLLDTHAGTIANTAGDSLLVEFPSAVAALRFALETQAQVETANADLPADQRMSYRIGINLGDVVADGEDLLGDGVNIAARLEAQAPTGGILISRSVRDQVRDRMALDLHDIGELDLKNIARPIRAFQVLRPGETRMTAPAKPGRPGTAMLIAAVLCAALIGAGAWWSFLRPDFAPVDPGAMALKLPDRPSIAVLPFTSLTKDATADAIGDALTENIISTLSLSPDMVVMGRATSLSYKDSEKTPRDVARELGVRYVLSGSVLKSGEEARVTAELSDAIEGDQLWSIREDIEIDNLFEVQDQIAEKLFLEMQVALTVGESSRTIAELTGDFETSILVLQGRDAFQRFSPEGHAEAIRIWSQIVKDNPDSPMGHYLLSWIPWQRVILGMSKDPGADFMAARAGAKAALAMQEWGDPYTLIAVAENGLGNFDAAIVAAEKAIELAPGGSDPNAIGGLALYTAGEAKRGLDHMLKAMRLEPDYPEWLPGSLYPALMENGQHDDVISLAQSVLARDVRDARAHFQASGGLIAAYALKGDLNRARSALRALQQQVPNVTIEMLTASRRTEKPRPFHDKLISAYIAAGLPPPQE</sequence>
<dbReference type="Gene3D" id="3.30.70.1230">
    <property type="entry name" value="Nucleotide cyclase"/>
    <property type="match status" value="1"/>
</dbReference>
<evidence type="ECO:0000259" key="2">
    <source>
        <dbReference type="PROSITE" id="PS50125"/>
    </source>
</evidence>